<evidence type="ECO:0000313" key="10">
    <source>
        <dbReference type="Proteomes" id="UP001283361"/>
    </source>
</evidence>
<dbReference type="SUPFAM" id="SSF53098">
    <property type="entry name" value="Ribonuclease H-like"/>
    <property type="match status" value="1"/>
</dbReference>
<keyword evidence="6" id="KW-0255">Endonuclease</keyword>
<comment type="caution">
    <text evidence="9">The sequence shown here is derived from an EMBL/GenBank/DDBJ whole genome shotgun (WGS) entry which is preliminary data.</text>
</comment>
<name>A0AAE0YMS3_9GAST</name>
<keyword evidence="10" id="KW-1185">Reference proteome</keyword>
<keyword evidence="4" id="KW-0540">Nuclease</keyword>
<dbReference type="InterPro" id="IPR012337">
    <property type="entry name" value="RNaseH-like_sf"/>
</dbReference>
<dbReference type="InterPro" id="IPR050092">
    <property type="entry name" value="RNase_H"/>
</dbReference>
<proteinExistence type="inferred from homology"/>
<feature type="domain" description="RNase H type-1" evidence="8">
    <location>
        <begin position="80"/>
        <end position="212"/>
    </location>
</feature>
<keyword evidence="5" id="KW-0479">Metal-binding</keyword>
<dbReference type="PANTHER" id="PTHR10642">
    <property type="entry name" value="RIBONUCLEASE H1"/>
    <property type="match status" value="1"/>
</dbReference>
<dbReference type="InterPro" id="IPR036397">
    <property type="entry name" value="RNaseH_sf"/>
</dbReference>
<reference evidence="9" key="1">
    <citation type="journal article" date="2023" name="G3 (Bethesda)">
        <title>A reference genome for the long-term kleptoplast-retaining sea slug Elysia crispata morphotype clarki.</title>
        <authorList>
            <person name="Eastman K.E."/>
            <person name="Pendleton A.L."/>
            <person name="Shaikh M.A."/>
            <person name="Suttiyut T."/>
            <person name="Ogas R."/>
            <person name="Tomko P."/>
            <person name="Gavelis G."/>
            <person name="Widhalm J.R."/>
            <person name="Wisecaver J.H."/>
        </authorList>
    </citation>
    <scope>NUCLEOTIDE SEQUENCE</scope>
    <source>
        <strain evidence="9">ECLA1</strain>
    </source>
</reference>
<accession>A0AAE0YMS3</accession>
<dbReference type="AlphaFoldDB" id="A0AAE0YMS3"/>
<evidence type="ECO:0000256" key="3">
    <source>
        <dbReference type="ARBA" id="ARBA00012180"/>
    </source>
</evidence>
<organism evidence="9 10">
    <name type="scientific">Elysia crispata</name>
    <name type="common">lettuce slug</name>
    <dbReference type="NCBI Taxonomy" id="231223"/>
    <lineage>
        <taxon>Eukaryota</taxon>
        <taxon>Metazoa</taxon>
        <taxon>Spiralia</taxon>
        <taxon>Lophotrochozoa</taxon>
        <taxon>Mollusca</taxon>
        <taxon>Gastropoda</taxon>
        <taxon>Heterobranchia</taxon>
        <taxon>Euthyneura</taxon>
        <taxon>Panpulmonata</taxon>
        <taxon>Sacoglossa</taxon>
        <taxon>Placobranchoidea</taxon>
        <taxon>Plakobranchidae</taxon>
        <taxon>Elysia</taxon>
    </lineage>
</organism>
<dbReference type="GO" id="GO:0046872">
    <property type="term" value="F:metal ion binding"/>
    <property type="evidence" value="ECO:0007669"/>
    <property type="project" value="UniProtKB-KW"/>
</dbReference>
<evidence type="ECO:0000256" key="1">
    <source>
        <dbReference type="ARBA" id="ARBA00000077"/>
    </source>
</evidence>
<comment type="catalytic activity">
    <reaction evidence="1">
        <text>Endonucleolytic cleavage to 5'-phosphomonoester.</text>
        <dbReference type="EC" id="3.1.26.4"/>
    </reaction>
</comment>
<sequence length="345" mass="39538">MRDTKRQVLGLITRAVGMEDAELERQEPIPIPVTLEKPVWRVHHKPTIRCTIPGILYKEDQSGPVMKTLTLEYIQEHFPRDTWTRVYTDGSADKAVRNGGVGVYIQYPEGEEEQISTPTGHFSNYNAEVMALLQGAKRVLESPHTASKVVFLSDAKSVLQAVYANKDKELDYLFGTLYTLTETHETVLQWIPAHCDIVGNETADKLAKEGSKKDQQSSSTTYKEAKHTIKQYQQRKWADQHPTYNKCDPYYELDRSEQVLIFRLRTGHNRMNHHMFTKFKIGSTDQCPCAAGAMTAEYLLQTCPLYKVLRKRFWSQPTSLQNKLFGCLDDLRRTATFARETQATI</sequence>
<dbReference type="PROSITE" id="PS50879">
    <property type="entry name" value="RNASE_H_1"/>
    <property type="match status" value="1"/>
</dbReference>
<protein>
    <recommendedName>
        <fullName evidence="3">ribonuclease H</fullName>
        <ecNumber evidence="3">3.1.26.4</ecNumber>
    </recommendedName>
</protein>
<evidence type="ECO:0000259" key="8">
    <source>
        <dbReference type="PROSITE" id="PS50879"/>
    </source>
</evidence>
<evidence type="ECO:0000313" key="9">
    <source>
        <dbReference type="EMBL" id="KAK3751445.1"/>
    </source>
</evidence>
<dbReference type="CDD" id="cd09276">
    <property type="entry name" value="Rnase_HI_RT_non_LTR"/>
    <property type="match status" value="1"/>
</dbReference>
<evidence type="ECO:0000256" key="7">
    <source>
        <dbReference type="ARBA" id="ARBA00022801"/>
    </source>
</evidence>
<dbReference type="GO" id="GO:0043137">
    <property type="term" value="P:DNA replication, removal of RNA primer"/>
    <property type="evidence" value="ECO:0007669"/>
    <property type="project" value="TreeGrafter"/>
</dbReference>
<evidence type="ECO:0000256" key="5">
    <source>
        <dbReference type="ARBA" id="ARBA00022723"/>
    </source>
</evidence>
<dbReference type="EC" id="3.1.26.4" evidence="3"/>
<evidence type="ECO:0000256" key="6">
    <source>
        <dbReference type="ARBA" id="ARBA00022759"/>
    </source>
</evidence>
<dbReference type="Gene3D" id="3.30.420.10">
    <property type="entry name" value="Ribonuclease H-like superfamily/Ribonuclease H"/>
    <property type="match status" value="1"/>
</dbReference>
<evidence type="ECO:0000256" key="2">
    <source>
        <dbReference type="ARBA" id="ARBA00005300"/>
    </source>
</evidence>
<dbReference type="InterPro" id="IPR002156">
    <property type="entry name" value="RNaseH_domain"/>
</dbReference>
<gene>
    <name evidence="9" type="ORF">RRG08_051170</name>
</gene>
<keyword evidence="7" id="KW-0378">Hydrolase</keyword>
<dbReference type="GO" id="GO:0004523">
    <property type="term" value="F:RNA-DNA hybrid ribonuclease activity"/>
    <property type="evidence" value="ECO:0007669"/>
    <property type="project" value="UniProtKB-EC"/>
</dbReference>
<evidence type="ECO:0000256" key="4">
    <source>
        <dbReference type="ARBA" id="ARBA00022722"/>
    </source>
</evidence>
<dbReference type="EMBL" id="JAWDGP010005819">
    <property type="protein sequence ID" value="KAK3751445.1"/>
    <property type="molecule type" value="Genomic_DNA"/>
</dbReference>
<comment type="similarity">
    <text evidence="2">Belongs to the RNase H family.</text>
</comment>
<dbReference type="PANTHER" id="PTHR10642:SF26">
    <property type="entry name" value="RIBONUCLEASE H1"/>
    <property type="match status" value="1"/>
</dbReference>
<dbReference type="Proteomes" id="UP001283361">
    <property type="component" value="Unassembled WGS sequence"/>
</dbReference>
<dbReference type="Pfam" id="PF00075">
    <property type="entry name" value="RNase_H"/>
    <property type="match status" value="1"/>
</dbReference>
<dbReference type="GO" id="GO:0003676">
    <property type="term" value="F:nucleic acid binding"/>
    <property type="evidence" value="ECO:0007669"/>
    <property type="project" value="InterPro"/>
</dbReference>